<organism evidence="3 4">
    <name type="scientific">Umezawaea tangerina</name>
    <dbReference type="NCBI Taxonomy" id="84725"/>
    <lineage>
        <taxon>Bacteria</taxon>
        <taxon>Bacillati</taxon>
        <taxon>Actinomycetota</taxon>
        <taxon>Actinomycetes</taxon>
        <taxon>Pseudonocardiales</taxon>
        <taxon>Pseudonocardiaceae</taxon>
        <taxon>Umezawaea</taxon>
    </lineage>
</organism>
<comment type="caution">
    <text evidence="3">The sequence shown here is derived from an EMBL/GenBank/DDBJ whole genome shotgun (WGS) entry which is preliminary data.</text>
</comment>
<evidence type="ECO:0000313" key="3">
    <source>
        <dbReference type="EMBL" id="PRY37366.1"/>
    </source>
</evidence>
<sequence length="318" mass="34968">MLPRRSTAGGRARWYVLAMALVLGAAGCAQPPRAAPARSCGQVSIAVNPWVGYRANAAVVAYLATTRLGCKVTLKELGEEESWEGLAAGDVDVILENWGHDDLKARYARDTVVVGTTGNVGAIGWYVPPWMKTAHPDITDWHNLARYKDLFATIDSAGQGQLLDGDPSFVTADEALIRNLGLDYRVVYAGSEPALIKAFQQAEEQRTPLIGYFFEPQWLHLDIGLVKVDLPPHRPGCDADPATVACDYPRYELDKIARRGFADAGGPAYRLVDNFLWTNTDQNTVASFVDVYRMSPDEAAKRWTEANPDKVEEWLKGT</sequence>
<evidence type="ECO:0000259" key="2">
    <source>
        <dbReference type="Pfam" id="PF04069"/>
    </source>
</evidence>
<feature type="chain" id="PRO_5015599281" evidence="1">
    <location>
        <begin position="35"/>
        <end position="318"/>
    </location>
</feature>
<feature type="domain" description="ABC-type glycine betaine transport system substrate-binding" evidence="2">
    <location>
        <begin position="42"/>
        <end position="305"/>
    </location>
</feature>
<dbReference type="Proteomes" id="UP000239494">
    <property type="component" value="Unassembled WGS sequence"/>
</dbReference>
<dbReference type="PROSITE" id="PS51257">
    <property type="entry name" value="PROKAR_LIPOPROTEIN"/>
    <property type="match status" value="1"/>
</dbReference>
<dbReference type="GO" id="GO:0043190">
    <property type="term" value="C:ATP-binding cassette (ABC) transporter complex"/>
    <property type="evidence" value="ECO:0007669"/>
    <property type="project" value="InterPro"/>
</dbReference>
<evidence type="ECO:0000256" key="1">
    <source>
        <dbReference type="SAM" id="SignalP"/>
    </source>
</evidence>
<dbReference type="RefSeq" id="WP_211304640.1">
    <property type="nucleotide sequence ID" value="NZ_PVTF01000010.1"/>
</dbReference>
<accession>A0A2T0SVD0</accession>
<dbReference type="EMBL" id="PVTF01000010">
    <property type="protein sequence ID" value="PRY37366.1"/>
    <property type="molecule type" value="Genomic_DNA"/>
</dbReference>
<gene>
    <name evidence="3" type="ORF">CLV43_110177</name>
</gene>
<dbReference type="CDD" id="cd13643">
    <property type="entry name" value="PBP2_BCP_2"/>
    <property type="match status" value="1"/>
</dbReference>
<name>A0A2T0SVD0_9PSEU</name>
<evidence type="ECO:0000313" key="4">
    <source>
        <dbReference type="Proteomes" id="UP000239494"/>
    </source>
</evidence>
<feature type="signal peptide" evidence="1">
    <location>
        <begin position="1"/>
        <end position="34"/>
    </location>
</feature>
<dbReference type="Pfam" id="PF04069">
    <property type="entry name" value="OpuAC"/>
    <property type="match status" value="1"/>
</dbReference>
<dbReference type="GO" id="GO:0022857">
    <property type="term" value="F:transmembrane transporter activity"/>
    <property type="evidence" value="ECO:0007669"/>
    <property type="project" value="InterPro"/>
</dbReference>
<protein>
    <submittedName>
        <fullName evidence="3">Glycine betaine/proline transport system substrate-binding protein</fullName>
    </submittedName>
</protein>
<dbReference type="Gene3D" id="3.40.190.10">
    <property type="entry name" value="Periplasmic binding protein-like II"/>
    <property type="match status" value="1"/>
</dbReference>
<dbReference type="AlphaFoldDB" id="A0A2T0SVD0"/>
<proteinExistence type="predicted"/>
<keyword evidence="1" id="KW-0732">Signal</keyword>
<keyword evidence="4" id="KW-1185">Reference proteome</keyword>
<dbReference type="SUPFAM" id="SSF53850">
    <property type="entry name" value="Periplasmic binding protein-like II"/>
    <property type="match status" value="1"/>
</dbReference>
<dbReference type="InterPro" id="IPR007210">
    <property type="entry name" value="ABC_Gly_betaine_transp_sub-bd"/>
</dbReference>
<dbReference type="Gene3D" id="3.40.190.100">
    <property type="entry name" value="Glycine betaine-binding periplasmic protein, domain 2"/>
    <property type="match status" value="1"/>
</dbReference>
<reference evidence="3 4" key="1">
    <citation type="submission" date="2018-03" db="EMBL/GenBank/DDBJ databases">
        <title>Genomic Encyclopedia of Archaeal and Bacterial Type Strains, Phase II (KMG-II): from individual species to whole genera.</title>
        <authorList>
            <person name="Goeker M."/>
        </authorList>
    </citation>
    <scope>NUCLEOTIDE SEQUENCE [LARGE SCALE GENOMIC DNA]</scope>
    <source>
        <strain evidence="3 4">DSM 44720</strain>
    </source>
</reference>